<reference evidence="2" key="1">
    <citation type="submission" date="2022-11" db="UniProtKB">
        <authorList>
            <consortium name="WormBaseParasite"/>
        </authorList>
    </citation>
    <scope>IDENTIFICATION</scope>
</reference>
<dbReference type="WBParaSite" id="PS1159_v2.g20356.t1">
    <property type="protein sequence ID" value="PS1159_v2.g20356.t1"/>
    <property type="gene ID" value="PS1159_v2.g20356"/>
</dbReference>
<sequence length="74" mass="8010">MVAQGPDGRTICKAATVTSSSPRPSCSSASGYLERRYNKSCEFIHPPNNHHNDAISLRSSNNPIAQVCLPLLKN</sequence>
<organism evidence="1 2">
    <name type="scientific">Panagrolaimus sp. PS1159</name>
    <dbReference type="NCBI Taxonomy" id="55785"/>
    <lineage>
        <taxon>Eukaryota</taxon>
        <taxon>Metazoa</taxon>
        <taxon>Ecdysozoa</taxon>
        <taxon>Nematoda</taxon>
        <taxon>Chromadorea</taxon>
        <taxon>Rhabditida</taxon>
        <taxon>Tylenchina</taxon>
        <taxon>Panagrolaimomorpha</taxon>
        <taxon>Panagrolaimoidea</taxon>
        <taxon>Panagrolaimidae</taxon>
        <taxon>Panagrolaimus</taxon>
    </lineage>
</organism>
<protein>
    <submittedName>
        <fullName evidence="2">Uncharacterized protein</fullName>
    </submittedName>
</protein>
<accession>A0AC35FSC2</accession>
<proteinExistence type="predicted"/>
<dbReference type="Proteomes" id="UP000887580">
    <property type="component" value="Unplaced"/>
</dbReference>
<name>A0AC35FSC2_9BILA</name>
<evidence type="ECO:0000313" key="1">
    <source>
        <dbReference type="Proteomes" id="UP000887580"/>
    </source>
</evidence>
<evidence type="ECO:0000313" key="2">
    <source>
        <dbReference type="WBParaSite" id="PS1159_v2.g20356.t1"/>
    </source>
</evidence>